<dbReference type="Gene3D" id="3.10.250.10">
    <property type="entry name" value="SRCR-like domain"/>
    <property type="match status" value="1"/>
</dbReference>
<dbReference type="PROSITE" id="PS50234">
    <property type="entry name" value="VWFA"/>
    <property type="match status" value="1"/>
</dbReference>
<dbReference type="SUPFAM" id="SSF56487">
    <property type="entry name" value="SRCR-like"/>
    <property type="match status" value="1"/>
</dbReference>
<keyword evidence="4 6" id="KW-1015">Disulfide bond</keyword>
<dbReference type="PROSITE" id="PS51120">
    <property type="entry name" value="LDLRB"/>
    <property type="match status" value="1"/>
</dbReference>
<keyword evidence="12" id="KW-1185">Reference proteome</keyword>
<dbReference type="SUPFAM" id="SSF63825">
    <property type="entry name" value="YWTD domain"/>
    <property type="match status" value="1"/>
</dbReference>
<dbReference type="PANTHER" id="PTHR24020">
    <property type="entry name" value="COLLAGEN ALPHA"/>
    <property type="match status" value="1"/>
</dbReference>
<accession>A0ABQ9EVK8</accession>
<dbReference type="PROSITE" id="PS01186">
    <property type="entry name" value="EGF_2"/>
    <property type="match status" value="3"/>
</dbReference>
<feature type="domain" description="EGF-like" evidence="8">
    <location>
        <begin position="505"/>
        <end position="545"/>
    </location>
</feature>
<dbReference type="InterPro" id="IPR000152">
    <property type="entry name" value="EGF-type_Asp/Asn_hydroxyl_site"/>
</dbReference>
<evidence type="ECO:0000313" key="11">
    <source>
        <dbReference type="EMBL" id="KAJ8307440.1"/>
    </source>
</evidence>
<dbReference type="PROSITE" id="PS00420">
    <property type="entry name" value="SRCR_1"/>
    <property type="match status" value="1"/>
</dbReference>
<dbReference type="InterPro" id="IPR011042">
    <property type="entry name" value="6-blade_b-propeller_TolB-like"/>
</dbReference>
<dbReference type="PANTHER" id="PTHR24020:SF20">
    <property type="entry name" value="PH DOMAIN-CONTAINING PROTEIN"/>
    <property type="match status" value="1"/>
</dbReference>
<dbReference type="SMART" id="SM00135">
    <property type="entry name" value="LY"/>
    <property type="match status" value="1"/>
</dbReference>
<feature type="disulfide bond" evidence="6">
    <location>
        <begin position="474"/>
        <end position="484"/>
    </location>
</feature>
<dbReference type="InterPro" id="IPR036772">
    <property type="entry name" value="SRCR-like_dom_sf"/>
</dbReference>
<feature type="domain" description="VWFA" evidence="9">
    <location>
        <begin position="139"/>
        <end position="311"/>
    </location>
</feature>
<dbReference type="Gene3D" id="2.120.10.30">
    <property type="entry name" value="TolB, C-terminal domain"/>
    <property type="match status" value="1"/>
</dbReference>
<keyword evidence="3" id="KW-0677">Repeat</keyword>
<dbReference type="InterPro" id="IPR001190">
    <property type="entry name" value="SRCR"/>
</dbReference>
<feature type="domain" description="EGF-like" evidence="8">
    <location>
        <begin position="317"/>
        <end position="357"/>
    </location>
</feature>
<dbReference type="CDD" id="cd00054">
    <property type="entry name" value="EGF_CA"/>
    <property type="match status" value="3"/>
</dbReference>
<dbReference type="PRINTS" id="PR00453">
    <property type="entry name" value="VWFADOMAIN"/>
</dbReference>
<sequence>MFWTDHKEPTSHIGRANMDGSDQRDIVTDVIWPNGLAIDYGSEKLYFTDGFRRTVEVCDFEGGNRRIVLNATTGHLMDLVLKDSYLYYSAWDRQYILKLDNRTGNVVQWMNESPSFGRIDSIDIYPGDNQPLCDNNKLDIVFVLDESGSVGSVNFNQQKSVVKDLIKQFSIGPDSTQIGVVTFASTVTVDIHLNAYTDIFSLLRAVDAIVYSGGGTNTHVALSTVIDQSLTFANGDRLSAANIVIVITDGQSALRFNTLQEAERVKAVATVMAVGIGSNINQEELSGIASSNMYLFHVDNYYRLSAVLSNISTAACDINECLNGNFTCHLHATCYNTFNGYQCSCNRGFTGNGTHCEDIDECASGLHNCSVNSNCTNTEGDFSCTCHEGFIGNGLGCFAEQIRLSDGQHIREGRLEVFHDGEWGTVCITAFDYRDAIVACRTLGFSVTSVQYGWAYWFGMPQVNGTIWMSYLGCNGTEDLLWYCPFSGWNNTNCGHFSDVALKCDIDECNREIHNCSANATCVNTNGSFFCQCQSGYYGDGNTCTGN</sequence>
<dbReference type="InterPro" id="IPR018097">
    <property type="entry name" value="EGF_Ca-bd_CS"/>
</dbReference>
<comment type="caution">
    <text evidence="6">Lacks conserved residue(s) required for the propagation of feature annotation.</text>
</comment>
<dbReference type="InterPro" id="IPR024731">
    <property type="entry name" value="NELL2-like_EGF"/>
</dbReference>
<dbReference type="SUPFAM" id="SSF57184">
    <property type="entry name" value="Growth factor receptor domain"/>
    <property type="match status" value="1"/>
</dbReference>
<dbReference type="SMART" id="SM00181">
    <property type="entry name" value="EGF"/>
    <property type="match status" value="3"/>
</dbReference>
<dbReference type="PRINTS" id="PR00258">
    <property type="entry name" value="SPERACTRCPTR"/>
</dbReference>
<evidence type="ECO:0000259" key="8">
    <source>
        <dbReference type="PROSITE" id="PS50026"/>
    </source>
</evidence>
<dbReference type="SMART" id="SM00327">
    <property type="entry name" value="VWA"/>
    <property type="match status" value="1"/>
</dbReference>
<dbReference type="CDD" id="cd01450">
    <property type="entry name" value="vWFA_subfamily_ECM"/>
    <property type="match status" value="1"/>
</dbReference>
<evidence type="ECO:0000256" key="7">
    <source>
        <dbReference type="PROSITE-ProRule" id="PRU00461"/>
    </source>
</evidence>
<dbReference type="Pfam" id="PF00092">
    <property type="entry name" value="VWA"/>
    <property type="match status" value="1"/>
</dbReference>
<evidence type="ECO:0000256" key="2">
    <source>
        <dbReference type="ARBA" id="ARBA00022729"/>
    </source>
</evidence>
<dbReference type="EMBL" id="JARBDR010000793">
    <property type="protein sequence ID" value="KAJ8307440.1"/>
    <property type="molecule type" value="Genomic_DNA"/>
</dbReference>
<feature type="domain" description="EGF-like" evidence="8">
    <location>
        <begin position="358"/>
        <end position="398"/>
    </location>
</feature>
<dbReference type="InterPro" id="IPR000033">
    <property type="entry name" value="LDLR_classB_rpt"/>
</dbReference>
<name>A0ABQ9EVK8_TEGGR</name>
<organism evidence="11 12">
    <name type="scientific">Tegillarca granosa</name>
    <name type="common">Malaysian cockle</name>
    <name type="synonym">Anadara granosa</name>
    <dbReference type="NCBI Taxonomy" id="220873"/>
    <lineage>
        <taxon>Eukaryota</taxon>
        <taxon>Metazoa</taxon>
        <taxon>Spiralia</taxon>
        <taxon>Lophotrochozoa</taxon>
        <taxon>Mollusca</taxon>
        <taxon>Bivalvia</taxon>
        <taxon>Autobranchia</taxon>
        <taxon>Pteriomorphia</taxon>
        <taxon>Arcoida</taxon>
        <taxon>Arcoidea</taxon>
        <taxon>Arcidae</taxon>
        <taxon>Tegillarca</taxon>
    </lineage>
</organism>
<comment type="caution">
    <text evidence="11">The sequence shown here is derived from an EMBL/GenBank/DDBJ whole genome shotgun (WGS) entry which is preliminary data.</text>
</comment>
<evidence type="ECO:0000256" key="4">
    <source>
        <dbReference type="ARBA" id="ARBA00023157"/>
    </source>
</evidence>
<dbReference type="SUPFAM" id="SSF53300">
    <property type="entry name" value="vWA-like"/>
    <property type="match status" value="1"/>
</dbReference>
<dbReference type="Gene3D" id="3.40.50.410">
    <property type="entry name" value="von Willebrand factor, type A domain"/>
    <property type="match status" value="1"/>
</dbReference>
<evidence type="ECO:0000256" key="6">
    <source>
        <dbReference type="PROSITE-ProRule" id="PRU00196"/>
    </source>
</evidence>
<dbReference type="Pfam" id="PF00058">
    <property type="entry name" value="Ldl_recept_b"/>
    <property type="match status" value="1"/>
</dbReference>
<dbReference type="PROSITE" id="PS00010">
    <property type="entry name" value="ASX_HYDROXYL"/>
    <property type="match status" value="3"/>
</dbReference>
<evidence type="ECO:0000259" key="9">
    <source>
        <dbReference type="PROSITE" id="PS50234"/>
    </source>
</evidence>
<dbReference type="InterPro" id="IPR036465">
    <property type="entry name" value="vWFA_dom_sf"/>
</dbReference>
<dbReference type="PROSITE" id="PS50287">
    <property type="entry name" value="SRCR_2"/>
    <property type="match status" value="1"/>
</dbReference>
<dbReference type="Pfam" id="PF12947">
    <property type="entry name" value="EGF_3"/>
    <property type="match status" value="3"/>
</dbReference>
<dbReference type="InterPro" id="IPR050525">
    <property type="entry name" value="ECM_Assembly_Org"/>
</dbReference>
<dbReference type="PROSITE" id="PS50026">
    <property type="entry name" value="EGF_3"/>
    <property type="match status" value="3"/>
</dbReference>
<dbReference type="InterPro" id="IPR000742">
    <property type="entry name" value="EGF"/>
</dbReference>
<evidence type="ECO:0000259" key="10">
    <source>
        <dbReference type="PROSITE" id="PS50287"/>
    </source>
</evidence>
<dbReference type="SMART" id="SM00202">
    <property type="entry name" value="SR"/>
    <property type="match status" value="1"/>
</dbReference>
<dbReference type="PROSITE" id="PS01187">
    <property type="entry name" value="EGF_CA"/>
    <property type="match status" value="2"/>
</dbReference>
<gene>
    <name evidence="11" type="ORF">KUTeg_015524</name>
</gene>
<feature type="repeat" description="LDL-receptor class B" evidence="7">
    <location>
        <begin position="1"/>
        <end position="42"/>
    </location>
</feature>
<dbReference type="InterPro" id="IPR001881">
    <property type="entry name" value="EGF-like_Ca-bd_dom"/>
</dbReference>
<evidence type="ECO:0000313" key="12">
    <source>
        <dbReference type="Proteomes" id="UP001217089"/>
    </source>
</evidence>
<proteinExistence type="predicted"/>
<evidence type="ECO:0000256" key="1">
    <source>
        <dbReference type="ARBA" id="ARBA00022536"/>
    </source>
</evidence>
<reference evidence="11 12" key="1">
    <citation type="submission" date="2022-12" db="EMBL/GenBank/DDBJ databases">
        <title>Chromosome-level genome of Tegillarca granosa.</title>
        <authorList>
            <person name="Kim J."/>
        </authorList>
    </citation>
    <scope>NUCLEOTIDE SEQUENCE [LARGE SCALE GENOMIC DNA]</scope>
    <source>
        <strain evidence="11">Teg-2019</strain>
        <tissue evidence="11">Adductor muscle</tissue>
    </source>
</reference>
<dbReference type="SMART" id="SM00179">
    <property type="entry name" value="EGF_CA"/>
    <property type="match status" value="3"/>
</dbReference>
<dbReference type="Proteomes" id="UP001217089">
    <property type="component" value="Unassembled WGS sequence"/>
</dbReference>
<evidence type="ECO:0000256" key="5">
    <source>
        <dbReference type="PROSITE-ProRule" id="PRU00076"/>
    </source>
</evidence>
<feature type="domain" description="SRCR" evidence="10">
    <location>
        <begin position="402"/>
        <end position="505"/>
    </location>
</feature>
<keyword evidence="2" id="KW-0732">Signal</keyword>
<dbReference type="InterPro" id="IPR002035">
    <property type="entry name" value="VWF_A"/>
</dbReference>
<evidence type="ECO:0000256" key="3">
    <source>
        <dbReference type="ARBA" id="ARBA00022737"/>
    </source>
</evidence>
<dbReference type="Gene3D" id="2.10.25.10">
    <property type="entry name" value="Laminin"/>
    <property type="match status" value="3"/>
</dbReference>
<keyword evidence="1 5" id="KW-0245">EGF-like domain</keyword>
<dbReference type="Pfam" id="PF00530">
    <property type="entry name" value="SRCR"/>
    <property type="match status" value="1"/>
</dbReference>
<dbReference type="InterPro" id="IPR009030">
    <property type="entry name" value="Growth_fac_rcpt_cys_sf"/>
</dbReference>
<protein>
    <submittedName>
        <fullName evidence="11">Uncharacterized protein</fullName>
    </submittedName>
</protein>